<keyword evidence="2" id="KW-1185">Reference proteome</keyword>
<dbReference type="WBParaSite" id="HCON_00108127-00001">
    <property type="protein sequence ID" value="HCON_00108127-00001"/>
    <property type="gene ID" value="HCON_00108127"/>
</dbReference>
<sequence length="77" mass="8733">MKSLIFILIVAAVANWVSGLEYAWCSWSEKTSQGMCHSLLTGKTVHFTKDPSYYFGQFVPSTTPSPFEMAHPWFLNL</sequence>
<keyword evidence="1" id="KW-0732">Signal</keyword>
<evidence type="ECO:0000313" key="3">
    <source>
        <dbReference type="WBParaSite" id="HCON_00108127-00001"/>
    </source>
</evidence>
<feature type="chain" id="PRO_5029731872" evidence="1">
    <location>
        <begin position="20"/>
        <end position="77"/>
    </location>
</feature>
<proteinExistence type="predicted"/>
<dbReference type="Proteomes" id="UP000025227">
    <property type="component" value="Unplaced"/>
</dbReference>
<reference evidence="3" key="1">
    <citation type="submission" date="2020-12" db="UniProtKB">
        <authorList>
            <consortium name="WormBaseParasite"/>
        </authorList>
    </citation>
    <scope>IDENTIFICATION</scope>
    <source>
        <strain evidence="3">MHco3</strain>
    </source>
</reference>
<organism evidence="2 3">
    <name type="scientific">Haemonchus contortus</name>
    <name type="common">Barber pole worm</name>
    <dbReference type="NCBI Taxonomy" id="6289"/>
    <lineage>
        <taxon>Eukaryota</taxon>
        <taxon>Metazoa</taxon>
        <taxon>Ecdysozoa</taxon>
        <taxon>Nematoda</taxon>
        <taxon>Chromadorea</taxon>
        <taxon>Rhabditida</taxon>
        <taxon>Rhabditina</taxon>
        <taxon>Rhabditomorpha</taxon>
        <taxon>Strongyloidea</taxon>
        <taxon>Trichostrongylidae</taxon>
        <taxon>Haemonchus</taxon>
    </lineage>
</organism>
<name>A0A7I4YKE7_HAECO</name>
<protein>
    <submittedName>
        <fullName evidence="3">Secreted protein</fullName>
    </submittedName>
</protein>
<accession>A0A7I4YKE7</accession>
<evidence type="ECO:0000256" key="1">
    <source>
        <dbReference type="SAM" id="SignalP"/>
    </source>
</evidence>
<dbReference type="AlphaFoldDB" id="A0A7I4YKE7"/>
<evidence type="ECO:0000313" key="2">
    <source>
        <dbReference type="Proteomes" id="UP000025227"/>
    </source>
</evidence>
<feature type="signal peptide" evidence="1">
    <location>
        <begin position="1"/>
        <end position="19"/>
    </location>
</feature>